<evidence type="ECO:0000313" key="1">
    <source>
        <dbReference type="EMBL" id="KZZ96159.1"/>
    </source>
</evidence>
<keyword evidence="2" id="KW-1185">Reference proteome</keyword>
<dbReference type="Pfam" id="PF10281">
    <property type="entry name" value="Ish1"/>
    <property type="match status" value="5"/>
</dbReference>
<evidence type="ECO:0000313" key="2">
    <source>
        <dbReference type="Proteomes" id="UP000078544"/>
    </source>
</evidence>
<dbReference type="PANTHER" id="PTHR47372:SF11">
    <property type="entry name" value="RE19971P"/>
    <property type="match status" value="1"/>
</dbReference>
<accession>A0A168C5E8</accession>
<reference evidence="1 2" key="1">
    <citation type="journal article" date="2016" name="Genome Biol. Evol.">
        <title>Divergent and convergent evolution of fungal pathogenicity.</title>
        <authorList>
            <person name="Shang Y."/>
            <person name="Xiao G."/>
            <person name="Zheng P."/>
            <person name="Cen K."/>
            <person name="Zhan S."/>
            <person name="Wang C."/>
        </authorList>
    </citation>
    <scope>NUCLEOTIDE SEQUENCE [LARGE SCALE GENOMIC DNA]</scope>
    <source>
        <strain evidence="1 2">RCEF 2490</strain>
    </source>
</reference>
<proteinExistence type="predicted"/>
<comment type="caution">
    <text evidence="1">The sequence shown here is derived from an EMBL/GenBank/DDBJ whole genome shotgun (WGS) entry which is preliminary data.</text>
</comment>
<dbReference type="EMBL" id="AZGY01000008">
    <property type="protein sequence ID" value="KZZ96159.1"/>
    <property type="molecule type" value="Genomic_DNA"/>
</dbReference>
<dbReference type="STRING" id="1081109.A0A168C5E8"/>
<gene>
    <name evidence="1" type="ORF">AAL_04455</name>
</gene>
<dbReference type="OrthoDB" id="2527403at2759"/>
<dbReference type="Proteomes" id="UP000078544">
    <property type="component" value="Unassembled WGS sequence"/>
</dbReference>
<sequence>MAICNASATSWFPGSKAVYNKWHQTELERWLSDHDIPYPQASDRKDLESLVQNKWDDVVLQPYLQWDTAQLSAYLRDKGEDVQTTAENSKDSLVSQVKANWFETEEAAQQAWANAKGWILDTWSDSQLKAFCDKHGIPVPQPRTRDSLLQKARLGYEQAARKVGETAAYPGDWLYQSWSDSDLKAWLDTYGIPAPQPTPRDKLVAAVRRNARLGYLKARQTAASASKSAQAAYATLTDTIIDAWSDSQLKEFCDKNGVPVPQGTKLNELRALVRKHRAQILGDNVSATASSAFGAATSRAGNQYAKASDSASLAAEDNFQKAVDSWSESRLKAYLEARGVPLPQTSTADSLRAMVRKHSHKAASGWQAWTFDDFNYANLKAYLLKNGDDLAKKIAEKKDSTRDELADAAASAYSSASIAGGSHYASVTSYLTSATEAAQKQAFDTWTQSELKAYLDSYGVPVPQGSKIEELKALARQQYTFFKYGTTSTADTVFAKLGAAAAQGWKWAVDQVKLGGEIAQEKAKEVEKEL</sequence>
<protein>
    <submittedName>
        <fullName evidence="1">Stress-responsive protein Ish1</fullName>
    </submittedName>
</protein>
<name>A0A168C5E8_9HYPO</name>
<dbReference type="AlphaFoldDB" id="A0A168C5E8"/>
<dbReference type="InterPro" id="IPR018803">
    <property type="entry name" value="Ish1/Msc1-like"/>
</dbReference>
<organism evidence="1 2">
    <name type="scientific">Moelleriella libera RCEF 2490</name>
    <dbReference type="NCBI Taxonomy" id="1081109"/>
    <lineage>
        <taxon>Eukaryota</taxon>
        <taxon>Fungi</taxon>
        <taxon>Dikarya</taxon>
        <taxon>Ascomycota</taxon>
        <taxon>Pezizomycotina</taxon>
        <taxon>Sordariomycetes</taxon>
        <taxon>Hypocreomycetidae</taxon>
        <taxon>Hypocreales</taxon>
        <taxon>Clavicipitaceae</taxon>
        <taxon>Moelleriella</taxon>
    </lineage>
</organism>
<dbReference type="PANTHER" id="PTHR47372">
    <property type="entry name" value="DAUER UP-REGULATED-RELATED"/>
    <property type="match status" value="1"/>
</dbReference>